<reference evidence="2 3" key="1">
    <citation type="journal article" date="2018" name="Nat. Ecol. Evol.">
        <title>Pezizomycetes genomes reveal the molecular basis of ectomycorrhizal truffle lifestyle.</title>
        <authorList>
            <person name="Murat C."/>
            <person name="Payen T."/>
            <person name="Noel B."/>
            <person name="Kuo A."/>
            <person name="Morin E."/>
            <person name="Chen J."/>
            <person name="Kohler A."/>
            <person name="Krizsan K."/>
            <person name="Balestrini R."/>
            <person name="Da Silva C."/>
            <person name="Montanini B."/>
            <person name="Hainaut M."/>
            <person name="Levati E."/>
            <person name="Barry K.W."/>
            <person name="Belfiori B."/>
            <person name="Cichocki N."/>
            <person name="Clum A."/>
            <person name="Dockter R.B."/>
            <person name="Fauchery L."/>
            <person name="Guy J."/>
            <person name="Iotti M."/>
            <person name="Le Tacon F."/>
            <person name="Lindquist E.A."/>
            <person name="Lipzen A."/>
            <person name="Malagnac F."/>
            <person name="Mello A."/>
            <person name="Molinier V."/>
            <person name="Miyauchi S."/>
            <person name="Poulain J."/>
            <person name="Riccioni C."/>
            <person name="Rubini A."/>
            <person name="Sitrit Y."/>
            <person name="Splivallo R."/>
            <person name="Traeger S."/>
            <person name="Wang M."/>
            <person name="Zifcakova L."/>
            <person name="Wipf D."/>
            <person name="Zambonelli A."/>
            <person name="Paolocci F."/>
            <person name="Nowrousian M."/>
            <person name="Ottonello S."/>
            <person name="Baldrian P."/>
            <person name="Spatafora J.W."/>
            <person name="Henrissat B."/>
            <person name="Nagy L.G."/>
            <person name="Aury J.M."/>
            <person name="Wincker P."/>
            <person name="Grigoriev I.V."/>
            <person name="Bonfante P."/>
            <person name="Martin F.M."/>
        </authorList>
    </citation>
    <scope>NUCLEOTIDE SEQUENCE [LARGE SCALE GENOMIC DNA]</scope>
    <source>
        <strain evidence="2 3">RN42</strain>
    </source>
</reference>
<dbReference type="GO" id="GO:0042393">
    <property type="term" value="F:histone binding"/>
    <property type="evidence" value="ECO:0007669"/>
    <property type="project" value="InterPro"/>
</dbReference>
<feature type="compositionally biased region" description="Polar residues" evidence="1">
    <location>
        <begin position="421"/>
        <end position="440"/>
    </location>
</feature>
<feature type="compositionally biased region" description="Low complexity" evidence="1">
    <location>
        <begin position="456"/>
        <end position="470"/>
    </location>
</feature>
<feature type="compositionally biased region" description="Basic residues" evidence="1">
    <location>
        <begin position="702"/>
        <end position="715"/>
    </location>
</feature>
<keyword evidence="3" id="KW-1185">Reference proteome</keyword>
<dbReference type="OrthoDB" id="2420608at2759"/>
<feature type="region of interest" description="Disordered" evidence="1">
    <location>
        <begin position="172"/>
        <end position="578"/>
    </location>
</feature>
<protein>
    <submittedName>
        <fullName evidence="2">Uncharacterized protein</fullName>
    </submittedName>
</protein>
<dbReference type="InterPro" id="IPR018465">
    <property type="entry name" value="Scm3/HJURP"/>
</dbReference>
<sequence>MAARHFSPVLPTYAALAPNIPLPSDLSLKRHYSQSKLRSAWEDIIQRYSDPNIPTDEVDLFSGEIVVDNGHLANLEDCKKRLDPWRPSMEDFEEGPPPKRSKTSQTHHDSIPTASFLEPPPMCDKCAEIDELEGVICTHLAREDTAERTDGNGTDAENIPPITPLRKQHIKVIRPKSSALRPKPLGELGGGGNTVSGSAQRNRGDLWKPAPDDPLVDPTWYQEGPETRQKPVEITDSVNRKDGEAGTSPHSNDPGRRAHNSKRGPSSPLQPPTTSDHVEEQGRDENGGQDDEVPSSEAETERGTSEAETVHGSEDEEEETAPPSSYMPSSPPILRRPYSPPLASSFHAQEALPARTETTQIQLCSPKAVKERDRQNEGHDQKHGDIAEHDENWNAIISEISQKSSPPRRPIHSTPPRPTRAQPSSPAIPSTPSVTDSAETTPRPRNYIPSTPPAPTYNNYNNNNTFPSSSAIRLDSSAPSTPETPTRRTALKSLIPFSVRDLHTKAPTTPLPNPKLATSDLVIPETPEENQPKPSSSAAGFETPPRHADPPPKMAALLPAKSSTPKVRRRKAAPDEYEQQLQNAHALFLDRQESGDPCTVLFAASEFGVARSTLLGRINKGEPPKSQGEPKRRRYSSPNRPAEEDVEPRSSASFAVEIPARRQTRPRLDSVPTTPQTARVPRTKQSVEKQKEKDTDFDTPVKTKRTKDVRRMSVSKKKVVEEQTAEVAEVELDEASVPSTRKKRMSMAGTIKTPKSAVSEVEDVVENEAETPTITKTKRRVSLGKKKATPRVVEAEVVEEVPQSDHLPTPKPTQKTPRRKSIATKQKATPKHARTPLDKSDLPTDTEDEIQMHRKRKEEEKERRKKRFSWVDLAMLAPSRSPKHSEETRPIETEEQATSTPISSPSLDPAGAQLVREIEGGQKDRTPASQCGTPGYHCGKLICFLCEED</sequence>
<feature type="compositionally biased region" description="Basic and acidic residues" evidence="1">
    <location>
        <begin position="225"/>
        <end position="244"/>
    </location>
</feature>
<organism evidence="2 3">
    <name type="scientific">Ascobolus immersus RN42</name>
    <dbReference type="NCBI Taxonomy" id="1160509"/>
    <lineage>
        <taxon>Eukaryota</taxon>
        <taxon>Fungi</taxon>
        <taxon>Dikarya</taxon>
        <taxon>Ascomycota</taxon>
        <taxon>Pezizomycotina</taxon>
        <taxon>Pezizomycetes</taxon>
        <taxon>Pezizales</taxon>
        <taxon>Ascobolaceae</taxon>
        <taxon>Ascobolus</taxon>
    </lineage>
</organism>
<feature type="region of interest" description="Disordered" evidence="1">
    <location>
        <begin position="728"/>
        <end position="909"/>
    </location>
</feature>
<feature type="compositionally biased region" description="Basic and acidic residues" evidence="1">
    <location>
        <begin position="299"/>
        <end position="313"/>
    </location>
</feature>
<dbReference type="InterPro" id="IPR009072">
    <property type="entry name" value="Histone-fold"/>
</dbReference>
<evidence type="ECO:0000313" key="3">
    <source>
        <dbReference type="Proteomes" id="UP000275078"/>
    </source>
</evidence>
<feature type="compositionally biased region" description="Basic residues" evidence="1">
    <location>
        <begin position="816"/>
        <end position="834"/>
    </location>
</feature>
<dbReference type="Gene3D" id="1.10.20.10">
    <property type="entry name" value="Histone, subunit A"/>
    <property type="match status" value="1"/>
</dbReference>
<gene>
    <name evidence="2" type="ORF">BJ508DRAFT_410884</name>
</gene>
<evidence type="ECO:0000256" key="1">
    <source>
        <dbReference type="SAM" id="MobiDB-lite"/>
    </source>
</evidence>
<feature type="compositionally biased region" description="Basic and acidic residues" evidence="1">
    <location>
        <begin position="276"/>
        <end position="286"/>
    </location>
</feature>
<dbReference type="AlphaFoldDB" id="A0A3N4IRK6"/>
<evidence type="ECO:0000313" key="2">
    <source>
        <dbReference type="EMBL" id="RPA87378.1"/>
    </source>
</evidence>
<accession>A0A3N4IRK6</accession>
<feature type="region of interest" description="Disordered" evidence="1">
    <location>
        <begin position="86"/>
        <end position="116"/>
    </location>
</feature>
<dbReference type="Proteomes" id="UP000275078">
    <property type="component" value="Unassembled WGS sequence"/>
</dbReference>
<name>A0A3N4IRK6_ASCIM</name>
<dbReference type="Pfam" id="PF10384">
    <property type="entry name" value="Scm3"/>
    <property type="match status" value="1"/>
</dbReference>
<feature type="region of interest" description="Disordered" evidence="1">
    <location>
        <begin position="612"/>
        <end position="715"/>
    </location>
</feature>
<feature type="compositionally biased region" description="Basic residues" evidence="1">
    <location>
        <begin position="776"/>
        <end position="789"/>
    </location>
</feature>
<proteinExistence type="predicted"/>
<dbReference type="GO" id="GO:0046982">
    <property type="term" value="F:protein heterodimerization activity"/>
    <property type="evidence" value="ECO:0007669"/>
    <property type="project" value="InterPro"/>
</dbReference>
<feature type="compositionally biased region" description="Polar residues" evidence="1">
    <location>
        <begin position="896"/>
        <end position="906"/>
    </location>
</feature>
<feature type="compositionally biased region" description="Basic and acidic residues" evidence="1">
    <location>
        <begin position="883"/>
        <end position="892"/>
    </location>
</feature>
<feature type="compositionally biased region" description="Acidic residues" evidence="1">
    <location>
        <begin position="760"/>
        <end position="769"/>
    </location>
</feature>
<feature type="compositionally biased region" description="Basic and acidic residues" evidence="1">
    <location>
        <begin position="368"/>
        <end position="392"/>
    </location>
</feature>
<dbReference type="EMBL" id="ML119647">
    <property type="protein sequence ID" value="RPA87378.1"/>
    <property type="molecule type" value="Genomic_DNA"/>
</dbReference>
<dbReference type="GO" id="GO:0005634">
    <property type="term" value="C:nucleus"/>
    <property type="evidence" value="ECO:0007669"/>
    <property type="project" value="InterPro"/>
</dbReference>
<feature type="compositionally biased region" description="Basic and acidic residues" evidence="1">
    <location>
        <begin position="685"/>
        <end position="701"/>
    </location>
</feature>